<name>A0A4Q1HEX9_9BURK</name>
<dbReference type="AlphaFoldDB" id="A0A4Q1HEX9"/>
<reference evidence="2 3" key="1">
    <citation type="journal article" date="2017" name="Int. J. Syst. Evol. Microbiol.">
        <title>Achromobacter aloeverae sp. nov., isolated from the root of Aloe vera (L.) Burm.f.</title>
        <authorList>
            <person name="Kuncharoen N."/>
            <person name="Muramatsu Y."/>
            <person name="Shibata C."/>
            <person name="Kamakura Y."/>
            <person name="Nakagawa Y."/>
            <person name="Tanasupawat S."/>
        </authorList>
    </citation>
    <scope>NUCLEOTIDE SEQUENCE [LARGE SCALE GENOMIC DNA]</scope>
    <source>
        <strain evidence="2 3">AVA-1</strain>
    </source>
</reference>
<dbReference type="EMBL" id="PYAL01000009">
    <property type="protein sequence ID" value="RXN83883.1"/>
    <property type="molecule type" value="Genomic_DNA"/>
</dbReference>
<gene>
    <name evidence="2" type="ORF">C7R54_26875</name>
</gene>
<evidence type="ECO:0000313" key="3">
    <source>
        <dbReference type="Proteomes" id="UP000290849"/>
    </source>
</evidence>
<dbReference type="Proteomes" id="UP000290849">
    <property type="component" value="Unassembled WGS sequence"/>
</dbReference>
<keyword evidence="1" id="KW-0812">Transmembrane</keyword>
<proteinExistence type="predicted"/>
<dbReference type="RefSeq" id="WP_129153993.1">
    <property type="nucleotide sequence ID" value="NZ_JBHSDO010000015.1"/>
</dbReference>
<accession>A0A4Q1HEX9</accession>
<organism evidence="2 3">
    <name type="scientific">Achromobacter aloeverae</name>
    <dbReference type="NCBI Taxonomy" id="1750518"/>
    <lineage>
        <taxon>Bacteria</taxon>
        <taxon>Pseudomonadati</taxon>
        <taxon>Pseudomonadota</taxon>
        <taxon>Betaproteobacteria</taxon>
        <taxon>Burkholderiales</taxon>
        <taxon>Alcaligenaceae</taxon>
        <taxon>Achromobacter</taxon>
    </lineage>
</organism>
<evidence type="ECO:0000256" key="1">
    <source>
        <dbReference type="SAM" id="Phobius"/>
    </source>
</evidence>
<keyword evidence="1" id="KW-0472">Membrane</keyword>
<keyword evidence="3" id="KW-1185">Reference proteome</keyword>
<dbReference type="OrthoDB" id="8687760at2"/>
<dbReference type="Gene3D" id="2.30.30.830">
    <property type="match status" value="1"/>
</dbReference>
<comment type="caution">
    <text evidence="2">The sequence shown here is derived from an EMBL/GenBank/DDBJ whole genome shotgun (WGS) entry which is preliminary data.</text>
</comment>
<protein>
    <submittedName>
        <fullName evidence="2">General secretion pathway protein GspC</fullName>
    </submittedName>
</protein>
<feature type="transmembrane region" description="Helical" evidence="1">
    <location>
        <begin position="12"/>
        <end position="34"/>
    </location>
</feature>
<sequence>MLTLPRVSPPRLLQALAILGLAAGLGVWGAILLAPRPDAPPPALHAAAARAVDTAPAALLFGKDGTLKTQVTVTGMIADGTDGAVILSVDGGPAQAWRAGQEISPGLRVARIGNNAVVLDQNGATTTIAAPPLPAAPAGIIDAPR</sequence>
<evidence type="ECO:0000313" key="2">
    <source>
        <dbReference type="EMBL" id="RXN83883.1"/>
    </source>
</evidence>
<keyword evidence="1" id="KW-1133">Transmembrane helix</keyword>